<feature type="domain" description="SF4 helicase" evidence="2">
    <location>
        <begin position="22"/>
        <end position="295"/>
    </location>
</feature>
<dbReference type="KEGG" id="mpul:BLA55_02475"/>
<dbReference type="AlphaFoldDB" id="A0A1L4FSB4"/>
<sequence length="300" mass="34632">MQNKQGFKSVTELIEDFKNGEMKFNEKLEKTNFYFIDQIANGMQKGQLVVLGGRTGTGKTALALNIIDNIAINTNDDNGIFLYFSLEMTNAELVNRLMSKNMHAPISSIYQWRYKLRTKQLSPEQENEFSKLLEKCRRGNLWIIDETYNLEQIVQVIKNFVNQNIKINGICIDHLQILRTEIKSKSKYDQIAHITQILKEEAKKLNINIFLLSQLSRESAKNKKQEPDLYDLRESGTIEQDSDVVFLIYNNGENENGERFLNVKIAKNRNGKSGDVFPLLFMPRINKFLEPIGKDLNGNN</sequence>
<dbReference type="PANTHER" id="PTHR30153:SF2">
    <property type="entry name" value="REPLICATIVE DNA HELICASE"/>
    <property type="match status" value="1"/>
</dbReference>
<dbReference type="RefSeq" id="WP_073372514.1">
    <property type="nucleotide sequence ID" value="NZ_CP017813.1"/>
</dbReference>
<gene>
    <name evidence="3" type="ORF">BLA55_02475</name>
</gene>
<organism evidence="3 4">
    <name type="scientific">Mycoplasmopsis pullorum</name>
    <dbReference type="NCBI Taxonomy" id="48003"/>
    <lineage>
        <taxon>Bacteria</taxon>
        <taxon>Bacillati</taxon>
        <taxon>Mycoplasmatota</taxon>
        <taxon>Mycoplasmoidales</taxon>
        <taxon>Metamycoplasmataceae</taxon>
        <taxon>Mycoplasmopsis</taxon>
    </lineage>
</organism>
<dbReference type="EMBL" id="CP017813">
    <property type="protein sequence ID" value="APJ38511.1"/>
    <property type="molecule type" value="Genomic_DNA"/>
</dbReference>
<dbReference type="GO" id="GO:0005829">
    <property type="term" value="C:cytosol"/>
    <property type="evidence" value="ECO:0007669"/>
    <property type="project" value="TreeGrafter"/>
</dbReference>
<dbReference type="OrthoDB" id="396541at2"/>
<dbReference type="SUPFAM" id="SSF52540">
    <property type="entry name" value="P-loop containing nucleoside triphosphate hydrolases"/>
    <property type="match status" value="1"/>
</dbReference>
<keyword evidence="4" id="KW-1185">Reference proteome</keyword>
<proteinExistence type="predicted"/>
<dbReference type="InterPro" id="IPR027417">
    <property type="entry name" value="P-loop_NTPase"/>
</dbReference>
<evidence type="ECO:0000313" key="4">
    <source>
        <dbReference type="Proteomes" id="UP000184322"/>
    </source>
</evidence>
<protein>
    <recommendedName>
        <fullName evidence="2">SF4 helicase domain-containing protein</fullName>
    </recommendedName>
</protein>
<dbReference type="InterPro" id="IPR003593">
    <property type="entry name" value="AAA+_ATPase"/>
</dbReference>
<dbReference type="GO" id="GO:0003678">
    <property type="term" value="F:DNA helicase activity"/>
    <property type="evidence" value="ECO:0007669"/>
    <property type="project" value="InterPro"/>
</dbReference>
<evidence type="ECO:0000256" key="1">
    <source>
        <dbReference type="ARBA" id="ARBA00022515"/>
    </source>
</evidence>
<evidence type="ECO:0000313" key="3">
    <source>
        <dbReference type="EMBL" id="APJ38511.1"/>
    </source>
</evidence>
<evidence type="ECO:0000259" key="2">
    <source>
        <dbReference type="PROSITE" id="PS51199"/>
    </source>
</evidence>
<keyword evidence="1" id="KW-0639">Primosome</keyword>
<dbReference type="Pfam" id="PF03796">
    <property type="entry name" value="DnaB_C"/>
    <property type="match status" value="1"/>
</dbReference>
<reference evidence="4" key="1">
    <citation type="submission" date="2016-10" db="EMBL/GenBank/DDBJ databases">
        <authorList>
            <person name="Beylefeld A."/>
            <person name="Abolnik C."/>
        </authorList>
    </citation>
    <scope>NUCLEOTIDE SEQUENCE [LARGE SCALE GENOMIC DNA]</scope>
    <source>
        <strain evidence="4">B359_6</strain>
    </source>
</reference>
<accession>A0A1L4FSB4</accession>
<dbReference type="GO" id="GO:0006269">
    <property type="term" value="P:DNA replication, synthesis of primer"/>
    <property type="evidence" value="ECO:0007669"/>
    <property type="project" value="UniProtKB-KW"/>
</dbReference>
<dbReference type="PROSITE" id="PS51199">
    <property type="entry name" value="SF4_HELICASE"/>
    <property type="match status" value="1"/>
</dbReference>
<dbReference type="PANTHER" id="PTHR30153">
    <property type="entry name" value="REPLICATIVE DNA HELICASE DNAB"/>
    <property type="match status" value="1"/>
</dbReference>
<dbReference type="STRING" id="48003.BLA55_02475"/>
<dbReference type="Gene3D" id="3.40.50.300">
    <property type="entry name" value="P-loop containing nucleotide triphosphate hydrolases"/>
    <property type="match status" value="1"/>
</dbReference>
<name>A0A1L4FSB4_9BACT</name>
<dbReference type="SMART" id="SM00382">
    <property type="entry name" value="AAA"/>
    <property type="match status" value="1"/>
</dbReference>
<dbReference type="GO" id="GO:1990077">
    <property type="term" value="C:primosome complex"/>
    <property type="evidence" value="ECO:0007669"/>
    <property type="project" value="UniProtKB-KW"/>
</dbReference>
<dbReference type="GO" id="GO:0005524">
    <property type="term" value="F:ATP binding"/>
    <property type="evidence" value="ECO:0007669"/>
    <property type="project" value="InterPro"/>
</dbReference>
<dbReference type="InterPro" id="IPR007694">
    <property type="entry name" value="DNA_helicase_DnaB-like_C"/>
</dbReference>
<dbReference type="Proteomes" id="UP000184322">
    <property type="component" value="Chromosome"/>
</dbReference>